<keyword evidence="3" id="KW-1185">Reference proteome</keyword>
<accession>A0A2N5T5H8</accession>
<comment type="caution">
    <text evidence="2">The sequence shown here is derived from an EMBL/GenBank/DDBJ whole genome shotgun (WGS) entry which is preliminary data.</text>
</comment>
<proteinExistence type="predicted"/>
<evidence type="ECO:0000256" key="1">
    <source>
        <dbReference type="SAM" id="MobiDB-lite"/>
    </source>
</evidence>
<sequence>MGISVQTRFMFSMGSAGPPETRAPPSAEPPTRGAVPALPPAGDAPTTKSNCSGRPTHASSSRVRSQRAPKSASISCGLLRHRPATEPRS</sequence>
<feature type="region of interest" description="Disordered" evidence="1">
    <location>
        <begin position="1"/>
        <end position="89"/>
    </location>
</feature>
<organism evidence="2 3">
    <name type="scientific">Puccinia coronata f. sp. avenae</name>
    <dbReference type="NCBI Taxonomy" id="200324"/>
    <lineage>
        <taxon>Eukaryota</taxon>
        <taxon>Fungi</taxon>
        <taxon>Dikarya</taxon>
        <taxon>Basidiomycota</taxon>
        <taxon>Pucciniomycotina</taxon>
        <taxon>Pucciniomycetes</taxon>
        <taxon>Pucciniales</taxon>
        <taxon>Pucciniaceae</taxon>
        <taxon>Puccinia</taxon>
    </lineage>
</organism>
<evidence type="ECO:0000313" key="2">
    <source>
        <dbReference type="EMBL" id="PLW20736.1"/>
    </source>
</evidence>
<dbReference type="Proteomes" id="UP000235388">
    <property type="component" value="Unassembled WGS sequence"/>
</dbReference>
<feature type="compositionally biased region" description="Polar residues" evidence="1">
    <location>
        <begin position="46"/>
        <end position="63"/>
    </location>
</feature>
<protein>
    <submittedName>
        <fullName evidence="2">Uncharacterized protein</fullName>
    </submittedName>
</protein>
<gene>
    <name evidence="2" type="ORF">PCANC_09305</name>
</gene>
<dbReference type="EMBL" id="PGCJ01000792">
    <property type="protein sequence ID" value="PLW20736.1"/>
    <property type="molecule type" value="Genomic_DNA"/>
</dbReference>
<dbReference type="AlphaFoldDB" id="A0A2N5T5H8"/>
<evidence type="ECO:0000313" key="3">
    <source>
        <dbReference type="Proteomes" id="UP000235388"/>
    </source>
</evidence>
<reference evidence="2 3" key="1">
    <citation type="submission" date="2017-11" db="EMBL/GenBank/DDBJ databases">
        <title>De novo assembly and phasing of dikaryotic genomes from two isolates of Puccinia coronata f. sp. avenae, the causal agent of oat crown rust.</title>
        <authorList>
            <person name="Miller M.E."/>
            <person name="Zhang Y."/>
            <person name="Omidvar V."/>
            <person name="Sperschneider J."/>
            <person name="Schwessinger B."/>
            <person name="Raley C."/>
            <person name="Palmer J.M."/>
            <person name="Garnica D."/>
            <person name="Upadhyaya N."/>
            <person name="Rathjen J."/>
            <person name="Taylor J.M."/>
            <person name="Park R.F."/>
            <person name="Dodds P.N."/>
            <person name="Hirsch C.D."/>
            <person name="Kianian S.F."/>
            <person name="Figueroa M."/>
        </authorList>
    </citation>
    <scope>NUCLEOTIDE SEQUENCE [LARGE SCALE GENOMIC DNA]</scope>
    <source>
        <strain evidence="2">12NC29</strain>
    </source>
</reference>
<name>A0A2N5T5H8_9BASI</name>